<evidence type="ECO:0000313" key="2">
    <source>
        <dbReference type="Proteomes" id="UP001159427"/>
    </source>
</evidence>
<reference evidence="1 2" key="1">
    <citation type="submission" date="2022-05" db="EMBL/GenBank/DDBJ databases">
        <authorList>
            <consortium name="Genoscope - CEA"/>
            <person name="William W."/>
        </authorList>
    </citation>
    <scope>NUCLEOTIDE SEQUENCE [LARGE SCALE GENOMIC DNA]</scope>
</reference>
<sequence>RTPPEPLEIIGRKEKLKQLAVTYEKVPVNWDTHIDYFLSKASGRLYIIRICKYYGYSIENLDLRFQSLILLVISSINTALSDLLYPQRTRLMRTRSHNYVLPNVRTSRFKSVFINSCLLNSN</sequence>
<feature type="non-terminal residue" evidence="1">
    <location>
        <position position="1"/>
    </location>
</feature>
<proteinExistence type="predicted"/>
<dbReference type="Proteomes" id="UP001159427">
    <property type="component" value="Unassembled WGS sequence"/>
</dbReference>
<protein>
    <submittedName>
        <fullName evidence="1">Uncharacterized protein</fullName>
    </submittedName>
</protein>
<name>A0ABN8T150_9CNID</name>
<dbReference type="EMBL" id="CALNXI010005131">
    <property type="protein sequence ID" value="CAH3197006.1"/>
    <property type="molecule type" value="Genomic_DNA"/>
</dbReference>
<organism evidence="1 2">
    <name type="scientific">Porites evermanni</name>
    <dbReference type="NCBI Taxonomy" id="104178"/>
    <lineage>
        <taxon>Eukaryota</taxon>
        <taxon>Metazoa</taxon>
        <taxon>Cnidaria</taxon>
        <taxon>Anthozoa</taxon>
        <taxon>Hexacorallia</taxon>
        <taxon>Scleractinia</taxon>
        <taxon>Fungiina</taxon>
        <taxon>Poritidae</taxon>
        <taxon>Porites</taxon>
    </lineage>
</organism>
<evidence type="ECO:0000313" key="1">
    <source>
        <dbReference type="EMBL" id="CAH3197006.1"/>
    </source>
</evidence>
<comment type="caution">
    <text evidence="1">The sequence shown here is derived from an EMBL/GenBank/DDBJ whole genome shotgun (WGS) entry which is preliminary data.</text>
</comment>
<keyword evidence="2" id="KW-1185">Reference proteome</keyword>
<gene>
    <name evidence="1" type="ORF">PEVE_00034173</name>
</gene>
<accession>A0ABN8T150</accession>